<dbReference type="PANTHER" id="PTHR12558">
    <property type="entry name" value="CELL DIVISION CYCLE 16,23,27"/>
    <property type="match status" value="1"/>
</dbReference>
<feature type="repeat" description="TPR" evidence="1">
    <location>
        <begin position="117"/>
        <end position="150"/>
    </location>
</feature>
<dbReference type="SMART" id="SM00028">
    <property type="entry name" value="TPR"/>
    <property type="match status" value="14"/>
</dbReference>
<feature type="repeat" description="TPR" evidence="1">
    <location>
        <begin position="556"/>
        <end position="589"/>
    </location>
</feature>
<evidence type="ECO:0000313" key="4">
    <source>
        <dbReference type="Proteomes" id="UP000322524"/>
    </source>
</evidence>
<dbReference type="SUPFAM" id="SSF81901">
    <property type="entry name" value="HCP-like"/>
    <property type="match status" value="1"/>
</dbReference>
<accession>A0A5D4SY46</accession>
<dbReference type="PROSITE" id="PS50990">
    <property type="entry name" value="PEPTIDASE_C39"/>
    <property type="match status" value="1"/>
</dbReference>
<feature type="repeat" description="TPR" evidence="1">
    <location>
        <begin position="1004"/>
        <end position="1037"/>
    </location>
</feature>
<dbReference type="SUPFAM" id="SSF48452">
    <property type="entry name" value="TPR-like"/>
    <property type="match status" value="4"/>
</dbReference>
<dbReference type="InterPro" id="IPR005074">
    <property type="entry name" value="Peptidase_C39"/>
</dbReference>
<dbReference type="Proteomes" id="UP000322524">
    <property type="component" value="Unassembled WGS sequence"/>
</dbReference>
<name>A0A5D4SY46_9BACI</name>
<dbReference type="GO" id="GO:0005524">
    <property type="term" value="F:ATP binding"/>
    <property type="evidence" value="ECO:0007669"/>
    <property type="project" value="InterPro"/>
</dbReference>
<feature type="repeat" description="TPR" evidence="1">
    <location>
        <begin position="905"/>
        <end position="938"/>
    </location>
</feature>
<dbReference type="GO" id="GO:0016020">
    <property type="term" value="C:membrane"/>
    <property type="evidence" value="ECO:0007669"/>
    <property type="project" value="InterPro"/>
</dbReference>
<dbReference type="InterPro" id="IPR011990">
    <property type="entry name" value="TPR-like_helical_dom_sf"/>
</dbReference>
<feature type="repeat" description="TPR" evidence="1">
    <location>
        <begin position="1313"/>
        <end position="1346"/>
    </location>
</feature>
<proteinExistence type="predicted"/>
<dbReference type="InterPro" id="IPR019734">
    <property type="entry name" value="TPR_rpt"/>
</dbReference>
<dbReference type="EMBL" id="VTEV01000004">
    <property type="protein sequence ID" value="TYS68303.1"/>
    <property type="molecule type" value="Genomic_DNA"/>
</dbReference>
<feature type="repeat" description="TPR" evidence="1">
    <location>
        <begin position="1279"/>
        <end position="1312"/>
    </location>
</feature>
<dbReference type="Pfam" id="PF13432">
    <property type="entry name" value="TPR_16"/>
    <property type="match status" value="1"/>
</dbReference>
<comment type="caution">
    <text evidence="3">The sequence shown here is derived from an EMBL/GenBank/DDBJ whole genome shotgun (WGS) entry which is preliminary data.</text>
</comment>
<organism evidence="3 4">
    <name type="scientific">Sutcliffiella horikoshii</name>
    <dbReference type="NCBI Taxonomy" id="79883"/>
    <lineage>
        <taxon>Bacteria</taxon>
        <taxon>Bacillati</taxon>
        <taxon>Bacillota</taxon>
        <taxon>Bacilli</taxon>
        <taxon>Bacillales</taxon>
        <taxon>Bacillaceae</taxon>
        <taxon>Sutcliffiella</taxon>
    </lineage>
</organism>
<dbReference type="Gene3D" id="3.90.70.10">
    <property type="entry name" value="Cysteine proteinases"/>
    <property type="match status" value="1"/>
</dbReference>
<evidence type="ECO:0000313" key="3">
    <source>
        <dbReference type="EMBL" id="TYS68303.1"/>
    </source>
</evidence>
<evidence type="ECO:0000256" key="1">
    <source>
        <dbReference type="PROSITE-ProRule" id="PRU00339"/>
    </source>
</evidence>
<feature type="repeat" description="TPR" evidence="1">
    <location>
        <begin position="658"/>
        <end position="691"/>
    </location>
</feature>
<sequence>MINTKQLAQLMEENNYQAALQLFISTLTDYTKKPRLLAFREVLALTDEELRPILQVMDLALMDDVSGMLIRANHRKKKTVASSIWYCEELIDLGDFINAEDLLLTLIQEDLTKKEEEKVVYNLAIACIRMRRYQAAYDYLKKCEELTPNSMKTRWGYYYLQKGEWEEGVKQLLEGLQDKKDGAYAFGMLIRHYMLQGNLQEAKKYIDHAILQYPNFPRLQMEKIRYLYKTKEWSELREAVKELQHVTPFHSYQTVNSLWVAESLYHQHDISALRDFLQKNDTIATQSHFRHLPETVKSESILINMYKPTLQKNNYCVPASLEMVFSMYNQHVSQEEVAESIFTVSGSSISKAITLLEERGFYSRYFYSDAKLIKQMLQSGISVIMSLEYPTSSHVQVVVGYDDNLQCLIIQDPNLTDVLYVEYEKFQEEFTNSHALAIAVVPSQQAAFLHFLDDKEHEIAARTQVLGENCNEDFSEEDKTFIRENITNIIVAASFLKFLAKQGEEDLLLQAADVVEQSKFEKEYKYLIIAMAYVRIKKWGKAEEYLAYVKPHYYPSAYWYLKGRIHYEKNEHEEAASCFQKGITFEADDFVLWSYLALSTSFRGLDEQALRYSSIAMDINDLDTFTRINHGMILFDNKFYTEAREQFSSVLKEVKSHSHAWFERARCDKELERYRHAERGFRTAISLDPEIAVPYRDLSQLYEFVYMQPEKVEPLLHVGLKETDEAILLLLELGDFYERQKEYEKARVQYLGATEKYPEDSAGWVNLGHLLKEEGKFSDAYAWLNENYERFQDDSEYLVNAGKYMWEAALAMDAPPGHLEQALSLLEKGINCAPANVEDALELYVNLIEETPYNARGFTFLQNKHEEDVENYLYPSYLGCLYESRGLWYQAKECYELALSKAYKLLPLYRLGEILVKLGEDKEARKCYKMVLELDSTHVQAHLNIADICHRLNHKVQELFHIRKAFALNPYAVNIEYFASLLKKNELLELKEKLDSLLNERNASFVYDSLGYIYGALGDHGAEEEYVLKALGLEPDEIPLLMHRIQIILRKKKYAEAKKEILPLICKDIENRNLYELFVEIHVGAGSMLTLEKVVNRLKLSDQDKSMVSMYTAAAFDKVLMARREKEEYDLSERNWFKKLKNFGKASVDFGVLISLYENALKHDRENVTAVFWLADVYLQLEMKTDAIKSYEKFLKYHWESDVAYQLTSTILELLDKEAPEKKYQQYLLRAKELVERCLAEEEAPRYLSQYGYVLKLLGDFNKAESIYQQVIELESDDPAAYYQLSLLYRETNRVIEAKDTIWKALEIAPDDTQIMNEASIALRLNGEFHEALELVNKALEIGPEDAMLLYNRACYLSLLGEFEESATHLAELFEADEDGVFIEMSLNDEDLEPLKEAGMFPLEVSEQ</sequence>
<feature type="domain" description="Peptidase C39" evidence="2">
    <location>
        <begin position="311"/>
        <end position="437"/>
    </location>
</feature>
<evidence type="ECO:0000259" key="2">
    <source>
        <dbReference type="PROSITE" id="PS50990"/>
    </source>
</evidence>
<feature type="repeat" description="TPR" evidence="1">
    <location>
        <begin position="1245"/>
        <end position="1278"/>
    </location>
</feature>
<dbReference type="Gene3D" id="1.25.40.10">
    <property type="entry name" value="Tetratricopeptide repeat domain"/>
    <property type="match status" value="5"/>
</dbReference>
<dbReference type="GO" id="GO:0006508">
    <property type="term" value="P:proteolysis"/>
    <property type="evidence" value="ECO:0007669"/>
    <property type="project" value="InterPro"/>
</dbReference>
<gene>
    <name evidence="3" type="ORF">FZC76_11240</name>
</gene>
<keyword evidence="1" id="KW-0802">TPR repeat</keyword>
<dbReference type="PANTHER" id="PTHR12558:SF13">
    <property type="entry name" value="CELL DIVISION CYCLE PROTEIN 27 HOMOLOG"/>
    <property type="match status" value="1"/>
</dbReference>
<dbReference type="STRING" id="79883.GCA_001636495_02373"/>
<dbReference type="GO" id="GO:0008233">
    <property type="term" value="F:peptidase activity"/>
    <property type="evidence" value="ECO:0007669"/>
    <property type="project" value="InterPro"/>
</dbReference>
<reference evidence="3 4" key="1">
    <citation type="submission" date="2019-08" db="EMBL/GenBank/DDBJ databases">
        <title>Bacillus genomes from the desert of Cuatro Cienegas, Coahuila.</title>
        <authorList>
            <person name="Olmedo-Alvarez G."/>
        </authorList>
    </citation>
    <scope>NUCLEOTIDE SEQUENCE [LARGE SCALE GENOMIC DNA]</scope>
    <source>
        <strain evidence="3 4">CH28_1T</strain>
    </source>
</reference>
<protein>
    <submittedName>
        <fullName evidence="3">Tetratricopeptide repeat protein</fullName>
    </submittedName>
</protein>
<dbReference type="InterPro" id="IPR039564">
    <property type="entry name" value="Peptidase_C39-like"/>
</dbReference>
<dbReference type="RefSeq" id="WP_148988277.1">
    <property type="nucleotide sequence ID" value="NZ_VTEV01000004.1"/>
</dbReference>
<dbReference type="Pfam" id="PF13181">
    <property type="entry name" value="TPR_8"/>
    <property type="match status" value="6"/>
</dbReference>
<dbReference type="Pfam" id="PF13529">
    <property type="entry name" value="Peptidase_C39_2"/>
    <property type="match status" value="1"/>
</dbReference>
<dbReference type="OrthoDB" id="221093at2"/>
<dbReference type="PROSITE" id="PS50005">
    <property type="entry name" value="TPR"/>
    <property type="match status" value="8"/>
</dbReference>